<dbReference type="CDD" id="cd02440">
    <property type="entry name" value="AdoMet_MTases"/>
    <property type="match status" value="1"/>
</dbReference>
<dbReference type="Gene3D" id="3.40.50.150">
    <property type="entry name" value="Vaccinia Virus protein VP39"/>
    <property type="match status" value="1"/>
</dbReference>
<keyword evidence="2" id="KW-0489">Methyltransferase</keyword>
<reference evidence="2 3" key="1">
    <citation type="submission" date="2020-10" db="EMBL/GenBank/DDBJ databases">
        <title>Wide distribution of Phycisphaera-like planctomycetes from WD2101 soil group in peatlands and genome analysis of the first cultivated representative.</title>
        <authorList>
            <person name="Dedysh S.N."/>
            <person name="Beletsky A.V."/>
            <person name="Ivanova A."/>
            <person name="Kulichevskaya I.S."/>
            <person name="Suzina N.E."/>
            <person name="Philippov D.A."/>
            <person name="Rakitin A.L."/>
            <person name="Mardanov A.V."/>
            <person name="Ravin N.V."/>
        </authorList>
    </citation>
    <scope>NUCLEOTIDE SEQUENCE [LARGE SCALE GENOMIC DNA]</scope>
    <source>
        <strain evidence="2 3">M1803</strain>
    </source>
</reference>
<dbReference type="EMBL" id="CP063458">
    <property type="protein sequence ID" value="QOV90268.1"/>
    <property type="molecule type" value="Genomic_DNA"/>
</dbReference>
<evidence type="ECO:0000259" key="1">
    <source>
        <dbReference type="Pfam" id="PF13649"/>
    </source>
</evidence>
<dbReference type="PANTHER" id="PTHR43591">
    <property type="entry name" value="METHYLTRANSFERASE"/>
    <property type="match status" value="1"/>
</dbReference>
<accession>A0A7M2WXL8</accession>
<gene>
    <name evidence="2" type="ORF">IPV69_02525</name>
</gene>
<dbReference type="RefSeq" id="WP_206293345.1">
    <property type="nucleotide sequence ID" value="NZ_CP063458.1"/>
</dbReference>
<dbReference type="GO" id="GO:0008168">
    <property type="term" value="F:methyltransferase activity"/>
    <property type="evidence" value="ECO:0007669"/>
    <property type="project" value="UniProtKB-KW"/>
</dbReference>
<dbReference type="GO" id="GO:0032259">
    <property type="term" value="P:methylation"/>
    <property type="evidence" value="ECO:0007669"/>
    <property type="project" value="UniProtKB-KW"/>
</dbReference>
<proteinExistence type="predicted"/>
<dbReference type="AlphaFoldDB" id="A0A7M2WXL8"/>
<organism evidence="2 3">
    <name type="scientific">Humisphaera borealis</name>
    <dbReference type="NCBI Taxonomy" id="2807512"/>
    <lineage>
        <taxon>Bacteria</taxon>
        <taxon>Pseudomonadati</taxon>
        <taxon>Planctomycetota</taxon>
        <taxon>Phycisphaerae</taxon>
        <taxon>Tepidisphaerales</taxon>
        <taxon>Tepidisphaeraceae</taxon>
        <taxon>Humisphaera</taxon>
    </lineage>
</organism>
<evidence type="ECO:0000313" key="2">
    <source>
        <dbReference type="EMBL" id="QOV90268.1"/>
    </source>
</evidence>
<dbReference type="Proteomes" id="UP000593765">
    <property type="component" value="Chromosome"/>
</dbReference>
<keyword evidence="3" id="KW-1185">Reference proteome</keyword>
<name>A0A7M2WXL8_9BACT</name>
<dbReference type="Pfam" id="PF13649">
    <property type="entry name" value="Methyltransf_25"/>
    <property type="match status" value="1"/>
</dbReference>
<sequence>MNARPSEALFREWDLYDRIVHDNWMAHREISAAIRSSIGRMEGPLKVLDLGSGDGEMAARSLSGSEISRYVAVDLSESALERLERRPHFGTQQACNRQIICRDMAAVVRDLDEASFDLVLASYSLHHFPTDQKGPLLDRIARLLRAGGCFIWTDSARHAGEALDDYLQRLTTALDSQWVSIPLADRRAAIEHVLTCDFPEQPRWMHEQLAMRGLNLAEEAYRDALFGTWIYVKSTQAGQ</sequence>
<dbReference type="KEGG" id="hbs:IPV69_02525"/>
<dbReference type="InterPro" id="IPR029063">
    <property type="entry name" value="SAM-dependent_MTases_sf"/>
</dbReference>
<keyword evidence="2" id="KW-0808">Transferase</keyword>
<dbReference type="InterPro" id="IPR041698">
    <property type="entry name" value="Methyltransf_25"/>
</dbReference>
<feature type="domain" description="Methyltransferase" evidence="1">
    <location>
        <begin position="47"/>
        <end position="148"/>
    </location>
</feature>
<evidence type="ECO:0000313" key="3">
    <source>
        <dbReference type="Proteomes" id="UP000593765"/>
    </source>
</evidence>
<protein>
    <submittedName>
        <fullName evidence="2">Class I SAM-dependent methyltransferase</fullName>
    </submittedName>
</protein>
<dbReference type="PANTHER" id="PTHR43591:SF110">
    <property type="entry name" value="RHODANESE DOMAIN-CONTAINING PROTEIN"/>
    <property type="match status" value="1"/>
</dbReference>
<dbReference type="SUPFAM" id="SSF53335">
    <property type="entry name" value="S-adenosyl-L-methionine-dependent methyltransferases"/>
    <property type="match status" value="1"/>
</dbReference>